<dbReference type="InterPro" id="IPR016186">
    <property type="entry name" value="C-type_lectin-like/link_sf"/>
</dbReference>
<accession>A0AAN5CUL3</accession>
<name>A0AAN5CUL3_9BILA</name>
<keyword evidence="1" id="KW-1015">Disulfide bond</keyword>
<dbReference type="EMBL" id="BTRK01000005">
    <property type="protein sequence ID" value="GMR51216.1"/>
    <property type="molecule type" value="Genomic_DNA"/>
</dbReference>
<organism evidence="3 4">
    <name type="scientific">Pristionchus mayeri</name>
    <dbReference type="NCBI Taxonomy" id="1317129"/>
    <lineage>
        <taxon>Eukaryota</taxon>
        <taxon>Metazoa</taxon>
        <taxon>Ecdysozoa</taxon>
        <taxon>Nematoda</taxon>
        <taxon>Chromadorea</taxon>
        <taxon>Rhabditida</taxon>
        <taxon>Rhabditina</taxon>
        <taxon>Diplogasteromorpha</taxon>
        <taxon>Diplogasteroidea</taxon>
        <taxon>Neodiplogasteridae</taxon>
        <taxon>Pristionchus</taxon>
    </lineage>
</organism>
<evidence type="ECO:0000259" key="2">
    <source>
        <dbReference type="PROSITE" id="PS50041"/>
    </source>
</evidence>
<feature type="non-terminal residue" evidence="3">
    <location>
        <position position="1"/>
    </location>
</feature>
<dbReference type="CDD" id="cd00037">
    <property type="entry name" value="CLECT"/>
    <property type="match status" value="1"/>
</dbReference>
<protein>
    <recommendedName>
        <fullName evidence="2">C-type lectin domain-containing protein</fullName>
    </recommendedName>
</protein>
<evidence type="ECO:0000256" key="1">
    <source>
        <dbReference type="ARBA" id="ARBA00023157"/>
    </source>
</evidence>
<dbReference type="PROSITE" id="PS50041">
    <property type="entry name" value="C_TYPE_LECTIN_2"/>
    <property type="match status" value="1"/>
</dbReference>
<evidence type="ECO:0000313" key="3">
    <source>
        <dbReference type="EMBL" id="GMR51216.1"/>
    </source>
</evidence>
<dbReference type="Pfam" id="PF00059">
    <property type="entry name" value="Lectin_C"/>
    <property type="match status" value="1"/>
</dbReference>
<dbReference type="InterPro" id="IPR001304">
    <property type="entry name" value="C-type_lectin-like"/>
</dbReference>
<dbReference type="SUPFAM" id="SSF56436">
    <property type="entry name" value="C-type lectin-like"/>
    <property type="match status" value="1"/>
</dbReference>
<dbReference type="Proteomes" id="UP001328107">
    <property type="component" value="Unassembled WGS sequence"/>
</dbReference>
<gene>
    <name evidence="3" type="ORF">PMAYCL1PPCAC_21409</name>
</gene>
<dbReference type="InterPro" id="IPR050976">
    <property type="entry name" value="Snaclec"/>
</dbReference>
<proteinExistence type="predicted"/>
<reference evidence="4" key="1">
    <citation type="submission" date="2022-10" db="EMBL/GenBank/DDBJ databases">
        <title>Genome assembly of Pristionchus species.</title>
        <authorList>
            <person name="Yoshida K."/>
            <person name="Sommer R.J."/>
        </authorList>
    </citation>
    <scope>NUCLEOTIDE SEQUENCE [LARGE SCALE GENOMIC DNA]</scope>
    <source>
        <strain evidence="4">RS5460</strain>
    </source>
</reference>
<dbReference type="InterPro" id="IPR016187">
    <property type="entry name" value="CTDL_fold"/>
</dbReference>
<dbReference type="Gene3D" id="3.10.100.10">
    <property type="entry name" value="Mannose-Binding Protein A, subunit A"/>
    <property type="match status" value="1"/>
</dbReference>
<keyword evidence="4" id="KW-1185">Reference proteome</keyword>
<comment type="caution">
    <text evidence="3">The sequence shown here is derived from an EMBL/GenBank/DDBJ whole genome shotgun (WGS) entry which is preliminary data.</text>
</comment>
<dbReference type="AlphaFoldDB" id="A0AAN5CUL3"/>
<dbReference type="PANTHER" id="PTHR22991:SF40">
    <property type="entry name" value="PROTEIN CBG13490"/>
    <property type="match status" value="1"/>
</dbReference>
<evidence type="ECO:0000313" key="4">
    <source>
        <dbReference type="Proteomes" id="UP001328107"/>
    </source>
</evidence>
<dbReference type="PANTHER" id="PTHR22991">
    <property type="entry name" value="PROTEIN CBG13490"/>
    <property type="match status" value="1"/>
</dbReference>
<sequence>VYCTTQIHPLPIDNGCDGFEDDDEDGVCYQVGTAAESWQDAQSICLKLGSNLASIHNAQENSFIRRLAISKGAIHGIFIGATASGKGTNYGWIDGSDWDYVS</sequence>
<feature type="domain" description="C-type lectin" evidence="2">
    <location>
        <begin position="24"/>
        <end position="102"/>
    </location>
</feature>